<evidence type="ECO:0000313" key="12">
    <source>
        <dbReference type="WBParaSite" id="SVE_1632700.1"/>
    </source>
</evidence>
<dbReference type="PROSITE" id="PS01186">
    <property type="entry name" value="EGF_2"/>
    <property type="match status" value="1"/>
</dbReference>
<keyword evidence="11" id="KW-1185">Reference proteome</keyword>
<dbReference type="PANTHER" id="PTHR10127">
    <property type="entry name" value="DISCOIDIN, CUB, EGF, LAMININ , AND ZINC METALLOPROTEASE DOMAIN CONTAINING"/>
    <property type="match status" value="1"/>
</dbReference>
<proteinExistence type="predicted"/>
<keyword evidence="6 9" id="KW-0482">Metalloprotease</keyword>
<dbReference type="WBParaSite" id="SVE_1632700.1">
    <property type="protein sequence ID" value="SVE_1632700.1"/>
    <property type="gene ID" value="SVE_1632700"/>
</dbReference>
<dbReference type="AlphaFoldDB" id="A0A0K0FVG1"/>
<dbReference type="PANTHER" id="PTHR10127:SF780">
    <property type="entry name" value="METALLOENDOPEPTIDASE"/>
    <property type="match status" value="1"/>
</dbReference>
<dbReference type="Gene3D" id="2.60.120.290">
    <property type="entry name" value="Spermadhesin, CUB domain"/>
    <property type="match status" value="1"/>
</dbReference>
<evidence type="ECO:0000256" key="6">
    <source>
        <dbReference type="ARBA" id="ARBA00023049"/>
    </source>
</evidence>
<dbReference type="InterPro" id="IPR001506">
    <property type="entry name" value="Peptidase_M12A"/>
</dbReference>
<dbReference type="InterPro" id="IPR000742">
    <property type="entry name" value="EGF"/>
</dbReference>
<dbReference type="SUPFAM" id="SSF49854">
    <property type="entry name" value="Spermadhesin, CUB domain"/>
    <property type="match status" value="1"/>
</dbReference>
<sequence>MIKLYSFNLIIFLTVSFLFTIFCQTKNKEVKLVSSEEIDRLGSIEGIARFKNKEYIKYSITNGINKKKLKEALKILERNTCLRFKFSTKLKPWNFGLHFLGYMAIRYPNNVPGENELQNVFISNRSSKNVGYLLQQTLLSMGFIPQHQRPDRDSYIKFVEQDAEYRILLEDKYLDKYDAKHVNLYDTSYDYGSITEFSTNYFSKITSSVMESKKNPIYNRMMGQQYGLSFNDVKLINLAICSDKCGRKKLKCKNNGYLDPLNCEKCRCPNGFSGVTCEEVAATKTSCGEINLEATKKRAELKKKGLGVCNYLITSKKGSKIKILIVDVQIKRLSSCFEKKGLEIKYRRDFGTTGLCICDKYTNFTLISETNQVLIQYNGDKKNSFKIQYSTL</sequence>
<keyword evidence="4 9" id="KW-0378">Hydrolase</keyword>
<dbReference type="GO" id="GO:0004222">
    <property type="term" value="F:metalloendopeptidase activity"/>
    <property type="evidence" value="ECO:0007669"/>
    <property type="project" value="UniProtKB-UniRule"/>
</dbReference>
<keyword evidence="5 9" id="KW-0862">Zinc</keyword>
<keyword evidence="9" id="KW-0732">Signal</keyword>
<dbReference type="InterPro" id="IPR006026">
    <property type="entry name" value="Peptidase_Metallo"/>
</dbReference>
<evidence type="ECO:0000256" key="1">
    <source>
        <dbReference type="ARBA" id="ARBA00022536"/>
    </source>
</evidence>
<name>A0A0K0FVG1_STRVS</name>
<feature type="chain" id="PRO_5005120812" description="Metalloendopeptidase" evidence="9">
    <location>
        <begin position="26"/>
        <end position="392"/>
    </location>
</feature>
<comment type="cofactor">
    <cofactor evidence="9">
        <name>Zn(2+)</name>
        <dbReference type="ChEBI" id="CHEBI:29105"/>
    </cofactor>
    <text evidence="9">Binds 1 zinc ion per subunit.</text>
</comment>
<reference evidence="11" key="1">
    <citation type="submission" date="2014-07" db="EMBL/GenBank/DDBJ databases">
        <authorList>
            <person name="Martin A.A"/>
            <person name="De Silva N."/>
        </authorList>
    </citation>
    <scope>NUCLEOTIDE SEQUENCE</scope>
</reference>
<dbReference type="Gene3D" id="3.40.390.10">
    <property type="entry name" value="Collagenase (Catalytic Domain)"/>
    <property type="match status" value="1"/>
</dbReference>
<dbReference type="GO" id="GO:0008270">
    <property type="term" value="F:zinc ion binding"/>
    <property type="evidence" value="ECO:0007669"/>
    <property type="project" value="InterPro"/>
</dbReference>
<evidence type="ECO:0000259" key="10">
    <source>
        <dbReference type="PROSITE" id="PS51864"/>
    </source>
</evidence>
<dbReference type="InterPro" id="IPR024079">
    <property type="entry name" value="MetalloPept_cat_dom_sf"/>
</dbReference>
<evidence type="ECO:0000313" key="11">
    <source>
        <dbReference type="Proteomes" id="UP000035680"/>
    </source>
</evidence>
<dbReference type="InterPro" id="IPR035914">
    <property type="entry name" value="Sperma_CUB_dom_sf"/>
</dbReference>
<dbReference type="Pfam" id="PF01400">
    <property type="entry name" value="Astacin"/>
    <property type="match status" value="1"/>
</dbReference>
<evidence type="ECO:0000256" key="4">
    <source>
        <dbReference type="ARBA" id="ARBA00022801"/>
    </source>
</evidence>
<evidence type="ECO:0000256" key="8">
    <source>
        <dbReference type="PROSITE-ProRule" id="PRU01211"/>
    </source>
</evidence>
<organism evidence="11 12">
    <name type="scientific">Strongyloides venezuelensis</name>
    <name type="common">Threadworm</name>
    <dbReference type="NCBI Taxonomy" id="75913"/>
    <lineage>
        <taxon>Eukaryota</taxon>
        <taxon>Metazoa</taxon>
        <taxon>Ecdysozoa</taxon>
        <taxon>Nematoda</taxon>
        <taxon>Chromadorea</taxon>
        <taxon>Rhabditida</taxon>
        <taxon>Tylenchina</taxon>
        <taxon>Panagrolaimomorpha</taxon>
        <taxon>Strongyloidoidea</taxon>
        <taxon>Strongyloididae</taxon>
        <taxon>Strongyloides</taxon>
    </lineage>
</organism>
<dbReference type="EC" id="3.4.24.-" evidence="9"/>
<evidence type="ECO:0000256" key="5">
    <source>
        <dbReference type="ARBA" id="ARBA00022833"/>
    </source>
</evidence>
<dbReference type="SUPFAM" id="SSF55486">
    <property type="entry name" value="Metalloproteases ('zincins'), catalytic domain"/>
    <property type="match status" value="1"/>
</dbReference>
<dbReference type="GO" id="GO:0006508">
    <property type="term" value="P:proteolysis"/>
    <property type="evidence" value="ECO:0007669"/>
    <property type="project" value="UniProtKB-KW"/>
</dbReference>
<protein>
    <recommendedName>
        <fullName evidence="9">Metalloendopeptidase</fullName>
        <ecNumber evidence="9">3.4.24.-</ecNumber>
    </recommendedName>
</protein>
<keyword evidence="3 9" id="KW-0479">Metal-binding</keyword>
<reference evidence="12" key="2">
    <citation type="submission" date="2015-08" db="UniProtKB">
        <authorList>
            <consortium name="WormBaseParasite"/>
        </authorList>
    </citation>
    <scope>IDENTIFICATION</scope>
</reference>
<evidence type="ECO:0000256" key="7">
    <source>
        <dbReference type="ARBA" id="ARBA00023157"/>
    </source>
</evidence>
<evidence type="ECO:0000256" key="9">
    <source>
        <dbReference type="RuleBase" id="RU361183"/>
    </source>
</evidence>
<keyword evidence="2 9" id="KW-0645">Protease</keyword>
<comment type="caution">
    <text evidence="8">Lacks conserved residue(s) required for the propagation of feature annotation.</text>
</comment>
<keyword evidence="1" id="KW-0245">EGF-like domain</keyword>
<evidence type="ECO:0000256" key="2">
    <source>
        <dbReference type="ARBA" id="ARBA00022670"/>
    </source>
</evidence>
<dbReference type="Proteomes" id="UP000035680">
    <property type="component" value="Unassembled WGS sequence"/>
</dbReference>
<dbReference type="PROSITE" id="PS51864">
    <property type="entry name" value="ASTACIN"/>
    <property type="match status" value="1"/>
</dbReference>
<feature type="signal peptide" evidence="9">
    <location>
        <begin position="1"/>
        <end position="25"/>
    </location>
</feature>
<evidence type="ECO:0000256" key="3">
    <source>
        <dbReference type="ARBA" id="ARBA00022723"/>
    </source>
</evidence>
<keyword evidence="7" id="KW-1015">Disulfide bond</keyword>
<feature type="domain" description="Peptidase M12A" evidence="10">
    <location>
        <begin position="31"/>
        <end position="242"/>
    </location>
</feature>
<dbReference type="PROSITE" id="PS00022">
    <property type="entry name" value="EGF_1"/>
    <property type="match status" value="1"/>
</dbReference>
<dbReference type="SMART" id="SM00235">
    <property type="entry name" value="ZnMc"/>
    <property type="match status" value="1"/>
</dbReference>
<accession>A0A0K0FVG1</accession>
<dbReference type="PRINTS" id="PR00480">
    <property type="entry name" value="ASTACIN"/>
</dbReference>